<dbReference type="EMBL" id="BPLR01008302">
    <property type="protein sequence ID" value="GIY23679.1"/>
    <property type="molecule type" value="Genomic_DNA"/>
</dbReference>
<protein>
    <submittedName>
        <fullName evidence="1">Uncharacterized protein</fullName>
    </submittedName>
</protein>
<dbReference type="AlphaFoldDB" id="A0AAV4RSL4"/>
<keyword evidence="2" id="KW-1185">Reference proteome</keyword>
<evidence type="ECO:0000313" key="1">
    <source>
        <dbReference type="EMBL" id="GIY23679.1"/>
    </source>
</evidence>
<name>A0AAV4RSL4_CAEEX</name>
<evidence type="ECO:0000313" key="2">
    <source>
        <dbReference type="Proteomes" id="UP001054945"/>
    </source>
</evidence>
<reference evidence="1 2" key="1">
    <citation type="submission" date="2021-06" db="EMBL/GenBank/DDBJ databases">
        <title>Caerostris extrusa draft genome.</title>
        <authorList>
            <person name="Kono N."/>
            <person name="Arakawa K."/>
        </authorList>
    </citation>
    <scope>NUCLEOTIDE SEQUENCE [LARGE SCALE GENOMIC DNA]</scope>
</reference>
<dbReference type="Proteomes" id="UP001054945">
    <property type="component" value="Unassembled WGS sequence"/>
</dbReference>
<gene>
    <name evidence="1" type="ORF">CEXT_597611</name>
</gene>
<proteinExistence type="predicted"/>
<accession>A0AAV4RSL4</accession>
<sequence>MSLMTNPITESSRLEPIGNYRPRRAFPLLNEALSEKNFPRMHLIPYNGNFLDLQTTGFHPFGYYLHPFPLHRTSKATRK</sequence>
<comment type="caution">
    <text evidence="1">The sequence shown here is derived from an EMBL/GenBank/DDBJ whole genome shotgun (WGS) entry which is preliminary data.</text>
</comment>
<organism evidence="1 2">
    <name type="scientific">Caerostris extrusa</name>
    <name type="common">Bark spider</name>
    <name type="synonym">Caerostris bankana</name>
    <dbReference type="NCBI Taxonomy" id="172846"/>
    <lineage>
        <taxon>Eukaryota</taxon>
        <taxon>Metazoa</taxon>
        <taxon>Ecdysozoa</taxon>
        <taxon>Arthropoda</taxon>
        <taxon>Chelicerata</taxon>
        <taxon>Arachnida</taxon>
        <taxon>Araneae</taxon>
        <taxon>Araneomorphae</taxon>
        <taxon>Entelegynae</taxon>
        <taxon>Araneoidea</taxon>
        <taxon>Araneidae</taxon>
        <taxon>Caerostris</taxon>
    </lineage>
</organism>